<dbReference type="RefSeq" id="WP_016114071.1">
    <property type="nucleotide sequence ID" value="NZ_JBALMA010000296.1"/>
</dbReference>
<accession>A0A1Y3MKQ3</accession>
<protein>
    <submittedName>
        <fullName evidence="9">ATP-dependent DNA helicase RecQ</fullName>
    </submittedName>
</protein>
<dbReference type="InterPro" id="IPR011545">
    <property type="entry name" value="DEAD/DEAH_box_helicase_dom"/>
</dbReference>
<dbReference type="PROSITE" id="PS00690">
    <property type="entry name" value="DEAH_ATP_HELICASE"/>
    <property type="match status" value="1"/>
</dbReference>
<proteinExistence type="predicted"/>
<dbReference type="GO" id="GO:0006310">
    <property type="term" value="P:DNA recombination"/>
    <property type="evidence" value="ECO:0007669"/>
    <property type="project" value="InterPro"/>
</dbReference>
<dbReference type="SMART" id="SM00490">
    <property type="entry name" value="HELICc"/>
    <property type="match status" value="1"/>
</dbReference>
<dbReference type="AlphaFoldDB" id="A0A1Y3MKQ3"/>
<dbReference type="Pfam" id="PF00271">
    <property type="entry name" value="Helicase_C"/>
    <property type="match status" value="1"/>
</dbReference>
<evidence type="ECO:0000256" key="3">
    <source>
        <dbReference type="ARBA" id="ARBA00022806"/>
    </source>
</evidence>
<dbReference type="SUPFAM" id="SSF52540">
    <property type="entry name" value="P-loop containing nucleoside triphosphate hydrolases"/>
    <property type="match status" value="1"/>
</dbReference>
<dbReference type="GO" id="GO:0043590">
    <property type="term" value="C:bacterial nucleoid"/>
    <property type="evidence" value="ECO:0007669"/>
    <property type="project" value="TreeGrafter"/>
</dbReference>
<dbReference type="PROSITE" id="PS50206">
    <property type="entry name" value="RHODANESE_3"/>
    <property type="match status" value="1"/>
</dbReference>
<evidence type="ECO:0000259" key="7">
    <source>
        <dbReference type="PROSITE" id="PS51192"/>
    </source>
</evidence>
<keyword evidence="3 9" id="KW-0347">Helicase</keyword>
<comment type="caution">
    <text evidence="9">The sequence shown here is derived from an EMBL/GenBank/DDBJ whole genome shotgun (WGS) entry which is preliminary data.</text>
</comment>
<dbReference type="SMART" id="SM00487">
    <property type="entry name" value="DEXDc"/>
    <property type="match status" value="1"/>
</dbReference>
<dbReference type="InterPro" id="IPR027417">
    <property type="entry name" value="P-loop_NTPase"/>
</dbReference>
<dbReference type="NCBIfam" id="TIGR00614">
    <property type="entry name" value="recQ_fam"/>
    <property type="match status" value="1"/>
</dbReference>
<organism evidence="9 10">
    <name type="scientific">Bacillus pseudomycoides</name>
    <dbReference type="NCBI Taxonomy" id="64104"/>
    <lineage>
        <taxon>Bacteria</taxon>
        <taxon>Bacillati</taxon>
        <taxon>Bacillota</taxon>
        <taxon>Bacilli</taxon>
        <taxon>Bacillales</taxon>
        <taxon>Bacillaceae</taxon>
        <taxon>Bacillus</taxon>
        <taxon>Bacillus cereus group</taxon>
    </lineage>
</organism>
<dbReference type="GO" id="GO:0005737">
    <property type="term" value="C:cytoplasm"/>
    <property type="evidence" value="ECO:0007669"/>
    <property type="project" value="TreeGrafter"/>
</dbReference>
<dbReference type="PROSITE" id="PS51192">
    <property type="entry name" value="HELICASE_ATP_BIND_1"/>
    <property type="match status" value="1"/>
</dbReference>
<evidence type="ECO:0000259" key="6">
    <source>
        <dbReference type="PROSITE" id="PS50206"/>
    </source>
</evidence>
<dbReference type="PROSITE" id="PS51194">
    <property type="entry name" value="HELICASE_CTER"/>
    <property type="match status" value="1"/>
</dbReference>
<evidence type="ECO:0000256" key="1">
    <source>
        <dbReference type="ARBA" id="ARBA00022741"/>
    </source>
</evidence>
<evidence type="ECO:0000259" key="8">
    <source>
        <dbReference type="PROSITE" id="PS51194"/>
    </source>
</evidence>
<evidence type="ECO:0000313" key="9">
    <source>
        <dbReference type="EMBL" id="OUM48182.1"/>
    </source>
</evidence>
<dbReference type="PANTHER" id="PTHR13710:SF84">
    <property type="entry name" value="ATP-DEPENDENT DNA HELICASE RECS-RELATED"/>
    <property type="match status" value="1"/>
</dbReference>
<dbReference type="PANTHER" id="PTHR13710">
    <property type="entry name" value="DNA HELICASE RECQ FAMILY MEMBER"/>
    <property type="match status" value="1"/>
</dbReference>
<feature type="domain" description="Rhodanese" evidence="6">
    <location>
        <begin position="231"/>
        <end position="266"/>
    </location>
</feature>
<dbReference type="GO" id="GO:0009378">
    <property type="term" value="F:four-way junction helicase activity"/>
    <property type="evidence" value="ECO:0007669"/>
    <property type="project" value="TreeGrafter"/>
</dbReference>
<name>A0A1Y3MKQ3_9BACI</name>
<dbReference type="GO" id="GO:0003677">
    <property type="term" value="F:DNA binding"/>
    <property type="evidence" value="ECO:0007669"/>
    <property type="project" value="UniProtKB-KW"/>
</dbReference>
<evidence type="ECO:0000256" key="2">
    <source>
        <dbReference type="ARBA" id="ARBA00022801"/>
    </source>
</evidence>
<dbReference type="CDD" id="cd17920">
    <property type="entry name" value="DEXHc_RecQ"/>
    <property type="match status" value="1"/>
</dbReference>
<keyword evidence="4" id="KW-0067">ATP-binding</keyword>
<dbReference type="InterPro" id="IPR001763">
    <property type="entry name" value="Rhodanese-like_dom"/>
</dbReference>
<dbReference type="GO" id="GO:0030894">
    <property type="term" value="C:replisome"/>
    <property type="evidence" value="ECO:0007669"/>
    <property type="project" value="TreeGrafter"/>
</dbReference>
<dbReference type="GO" id="GO:0005524">
    <property type="term" value="F:ATP binding"/>
    <property type="evidence" value="ECO:0007669"/>
    <property type="project" value="UniProtKB-KW"/>
</dbReference>
<reference evidence="9 10" key="1">
    <citation type="submission" date="2017-02" db="EMBL/GenBank/DDBJ databases">
        <title>Bacillus pseudomycoides isolate FSL K6-0042.</title>
        <authorList>
            <person name="Kovac J."/>
        </authorList>
    </citation>
    <scope>NUCLEOTIDE SEQUENCE [LARGE SCALE GENOMIC DNA]</scope>
    <source>
        <strain evidence="9 10">FSL K6-0042</strain>
    </source>
</reference>
<dbReference type="GO" id="GO:0016787">
    <property type="term" value="F:hydrolase activity"/>
    <property type="evidence" value="ECO:0007669"/>
    <property type="project" value="UniProtKB-KW"/>
</dbReference>
<evidence type="ECO:0000256" key="4">
    <source>
        <dbReference type="ARBA" id="ARBA00022840"/>
    </source>
</evidence>
<keyword evidence="5" id="KW-0238">DNA-binding</keyword>
<dbReference type="Gene3D" id="3.40.50.300">
    <property type="entry name" value="P-loop containing nucleotide triphosphate hydrolases"/>
    <property type="match status" value="2"/>
</dbReference>
<feature type="domain" description="Helicase ATP-binding" evidence="7">
    <location>
        <begin position="24"/>
        <end position="191"/>
    </location>
</feature>
<dbReference type="GO" id="GO:0043138">
    <property type="term" value="F:3'-5' DNA helicase activity"/>
    <property type="evidence" value="ECO:0007669"/>
    <property type="project" value="TreeGrafter"/>
</dbReference>
<sequence>MRLEDYLYKWFGYNEFRQGQKEVIVDLLQGKDVVAMLPTGRGKSMCYQLPGLMQDGTVLIVSPLLSLMEDQVTQLKYIVKDRVIAFNSFRTLTEKKEAIKRLSSYKFVFVSPEMLQTEAIIRELKKIHISLFVVDEAHCISQWGYDFRTDYKKLDQVIAAIGHPPVLALTATATKEVLQDIIKSLKLTTVAEHVYSIDRPNIAMEVQFVQTIEEKKEALLTQVTYLQGPGIIYCSSRAWTERLTEYLRSKGIADVAFYHGGMEHEERMLIQQQFMNDQLQLVICTSAFGMGVNKPNTRYIIHFHYPANIASYLQEIGRAGRDGEMSIAILLCSPLDHDLPVSIIEDELPNKQQIQFLFSLLQEKMFQTKVLPMQDVEEICYNAARFSEQHWRFVRYHLEKMKIIQQKKLIMESLSDEKMKKLMLEVDGRLRNKYRQLENMKSWLQFKGCRREQMLHQFGYKKEAEVKNCCDYCGISKEDYKKRQARQSIFDYNWEAELQLLFGMRERRNDEHSKA</sequence>
<dbReference type="InterPro" id="IPR014001">
    <property type="entry name" value="Helicase_ATP-bd"/>
</dbReference>
<dbReference type="EMBL" id="MWPX01000015">
    <property type="protein sequence ID" value="OUM48182.1"/>
    <property type="molecule type" value="Genomic_DNA"/>
</dbReference>
<dbReference type="Pfam" id="PF00270">
    <property type="entry name" value="DEAD"/>
    <property type="match status" value="1"/>
</dbReference>
<gene>
    <name evidence="9" type="ORF">BW425_14740</name>
</gene>
<dbReference type="InterPro" id="IPR002464">
    <property type="entry name" value="DNA/RNA_helicase_DEAH_CS"/>
</dbReference>
<dbReference type="FunFam" id="3.40.50.300:FF:001363">
    <property type="entry name" value="ATP-dependent DNA helicase RecQ"/>
    <property type="match status" value="1"/>
</dbReference>
<evidence type="ECO:0000313" key="10">
    <source>
        <dbReference type="Proteomes" id="UP000195321"/>
    </source>
</evidence>
<keyword evidence="2" id="KW-0378">Hydrolase</keyword>
<feature type="domain" description="Helicase C-terminal" evidence="8">
    <location>
        <begin position="218"/>
        <end position="377"/>
    </location>
</feature>
<dbReference type="InterPro" id="IPR004589">
    <property type="entry name" value="DNA_helicase_ATP-dep_RecQ"/>
</dbReference>
<keyword evidence="1" id="KW-0547">Nucleotide-binding</keyword>
<dbReference type="GO" id="GO:0006281">
    <property type="term" value="P:DNA repair"/>
    <property type="evidence" value="ECO:0007669"/>
    <property type="project" value="TreeGrafter"/>
</dbReference>
<dbReference type="InterPro" id="IPR001650">
    <property type="entry name" value="Helicase_C-like"/>
</dbReference>
<evidence type="ECO:0000256" key="5">
    <source>
        <dbReference type="ARBA" id="ARBA00023125"/>
    </source>
</evidence>
<dbReference type="Proteomes" id="UP000195321">
    <property type="component" value="Unassembled WGS sequence"/>
</dbReference>